<evidence type="ECO:0000313" key="2">
    <source>
        <dbReference type="Proteomes" id="UP001054945"/>
    </source>
</evidence>
<dbReference type="AlphaFoldDB" id="A0AAV4X131"/>
<protein>
    <submittedName>
        <fullName evidence="1">Uncharacterized protein</fullName>
    </submittedName>
</protein>
<evidence type="ECO:0000313" key="1">
    <source>
        <dbReference type="EMBL" id="GIY88511.1"/>
    </source>
</evidence>
<organism evidence="1 2">
    <name type="scientific">Caerostris extrusa</name>
    <name type="common">Bark spider</name>
    <name type="synonym">Caerostris bankana</name>
    <dbReference type="NCBI Taxonomy" id="172846"/>
    <lineage>
        <taxon>Eukaryota</taxon>
        <taxon>Metazoa</taxon>
        <taxon>Ecdysozoa</taxon>
        <taxon>Arthropoda</taxon>
        <taxon>Chelicerata</taxon>
        <taxon>Arachnida</taxon>
        <taxon>Araneae</taxon>
        <taxon>Araneomorphae</taxon>
        <taxon>Entelegynae</taxon>
        <taxon>Araneoidea</taxon>
        <taxon>Araneidae</taxon>
        <taxon>Caerostris</taxon>
    </lineage>
</organism>
<dbReference type="Proteomes" id="UP001054945">
    <property type="component" value="Unassembled WGS sequence"/>
</dbReference>
<gene>
    <name evidence="1" type="ORF">CEXT_254161</name>
</gene>
<comment type="caution">
    <text evidence="1">The sequence shown here is derived from an EMBL/GenBank/DDBJ whole genome shotgun (WGS) entry which is preliminary data.</text>
</comment>
<reference evidence="1 2" key="1">
    <citation type="submission" date="2021-06" db="EMBL/GenBank/DDBJ databases">
        <title>Caerostris extrusa draft genome.</title>
        <authorList>
            <person name="Kono N."/>
            <person name="Arakawa K."/>
        </authorList>
    </citation>
    <scope>NUCLEOTIDE SEQUENCE [LARGE SCALE GENOMIC DNA]</scope>
</reference>
<name>A0AAV4X131_CAEEX</name>
<proteinExistence type="predicted"/>
<keyword evidence="2" id="KW-1185">Reference proteome</keyword>
<sequence length="101" mass="11441">MYITLLPKSICISSLETTGKFLTKRAFHGTVLLREVCSMHRSPMRLRNLIRHHAILFSQSDRLIRAQEIHSNLISANIKAINGNAIGYLETKREGGFSLFS</sequence>
<accession>A0AAV4X131</accession>
<dbReference type="EMBL" id="BPLR01017073">
    <property type="protein sequence ID" value="GIY88511.1"/>
    <property type="molecule type" value="Genomic_DNA"/>
</dbReference>